<evidence type="ECO:0000256" key="1">
    <source>
        <dbReference type="SAM" id="Phobius"/>
    </source>
</evidence>
<gene>
    <name evidence="2" type="ORF">RSF11_004133</name>
</gene>
<keyword evidence="1" id="KW-0812">Transmembrane</keyword>
<evidence type="ECO:0000313" key="3">
    <source>
        <dbReference type="Proteomes" id="UP001182355"/>
    </source>
</evidence>
<organism evidence="2 3">
    <name type="scientific">Yersinia enterocolitica</name>
    <dbReference type="NCBI Taxonomy" id="630"/>
    <lineage>
        <taxon>Bacteria</taxon>
        <taxon>Pseudomonadati</taxon>
        <taxon>Pseudomonadota</taxon>
        <taxon>Gammaproteobacteria</taxon>
        <taxon>Enterobacterales</taxon>
        <taxon>Yersiniaceae</taxon>
        <taxon>Yersinia</taxon>
    </lineage>
</organism>
<sequence>MRLTSSVTENSTEYDQMNTVIINAQKPKIGDLYQKGYLYLLTLLLVLIAIVQSVRAETITIGKGSGIIWEGLPFNQTLSGPMGSANLAPQYGLLAISNKTQSCMENSSLTNIGGSMAYKIAPGVGLIPRASGIASYTLYDKSTESLVGTIGLPKTGGITTSNITVTSPSGRAWCLPPRMWVYSDFYGASSSDTRTARLSGTWVLVADGTQTSSEAIIPAMYFGSFSYTSSGDRSVTILPPSITLRISTLECTVSTPTMINFGSVERLTQVGAELATYSSAITTACSQASDRINANINLQFRALTGLYENQPTRLALAQGGGYITGEINNGVTGSGVCTGTSGLPFDNSVVKIGNILATEATKVINNQVTWRLCSGGTSLPIGNVTASAEMLVTFN</sequence>
<comment type="caution">
    <text evidence="2">The sequence shown here is derived from an EMBL/GenBank/DDBJ whole genome shotgun (WGS) entry which is preliminary data.</text>
</comment>
<keyword evidence="1" id="KW-1133">Transmembrane helix</keyword>
<dbReference type="RefSeq" id="WP_046050541.1">
    <property type="nucleotide sequence ID" value="NZ_CGBV01000007.1"/>
</dbReference>
<accession>A0AAD2V3W1</accession>
<keyword evidence="1" id="KW-0472">Membrane</keyword>
<feature type="transmembrane region" description="Helical" evidence="1">
    <location>
        <begin position="36"/>
        <end position="54"/>
    </location>
</feature>
<dbReference type="Proteomes" id="UP001182355">
    <property type="component" value="Unassembled WGS sequence"/>
</dbReference>
<reference evidence="2" key="1">
    <citation type="submission" date="2023-02" db="EMBL/GenBank/DDBJ databases">
        <authorList>
            <person name="Ashton P.M."/>
            <person name="Dallman T."/>
            <person name="Nair S."/>
            <person name="De Pinna E."/>
            <person name="Peters T."/>
            <person name="Grant K."/>
        </authorList>
    </citation>
    <scope>NUCLEOTIDE SEQUENCE</scope>
    <source>
        <strain evidence="2">01103883</strain>
    </source>
</reference>
<dbReference type="EMBL" id="ABNAVX010000037">
    <property type="protein sequence ID" value="ELI8104367.1"/>
    <property type="molecule type" value="Genomic_DNA"/>
</dbReference>
<name>A0AAD2V3W1_YEREN</name>
<proteinExistence type="predicted"/>
<protein>
    <recommendedName>
        <fullName evidence="4">Adhesin</fullName>
    </recommendedName>
</protein>
<dbReference type="AlphaFoldDB" id="A0AAD2V3W1"/>
<evidence type="ECO:0008006" key="4">
    <source>
        <dbReference type="Google" id="ProtNLM"/>
    </source>
</evidence>
<evidence type="ECO:0000313" key="2">
    <source>
        <dbReference type="EMBL" id="ELI8104367.1"/>
    </source>
</evidence>